<name>D3LWD9_9FIRM</name>
<dbReference type="Proteomes" id="UP000003242">
    <property type="component" value="Unassembled WGS sequence"/>
</dbReference>
<dbReference type="AlphaFoldDB" id="D3LWD9"/>
<evidence type="ECO:0000313" key="2">
    <source>
        <dbReference type="EMBL" id="EFD93606.1"/>
    </source>
</evidence>
<reference evidence="4" key="1">
    <citation type="submission" date="2009-12" db="EMBL/GenBank/DDBJ databases">
        <title>Sequence of Clostridiales genomosp. BVAB3 str. UPII9-5.</title>
        <authorList>
            <person name="Madupu R."/>
            <person name="Durkin A.S."/>
            <person name="Torralba M."/>
            <person name="Methe B."/>
            <person name="Sutton G.G."/>
            <person name="Strausberg R.L."/>
            <person name="Nelson K.E."/>
        </authorList>
    </citation>
    <scope>NUCLEOTIDE SEQUENCE [LARGE SCALE GENOMIC DNA]</scope>
    <source>
        <strain evidence="4">28L</strain>
    </source>
</reference>
<evidence type="ECO:0000313" key="3">
    <source>
        <dbReference type="EMBL" id="EGL41878.1"/>
    </source>
</evidence>
<organism evidence="2 4">
    <name type="scientific">Megasphaera lornae</name>
    <dbReference type="NCBI Taxonomy" id="1000568"/>
    <lineage>
        <taxon>Bacteria</taxon>
        <taxon>Bacillati</taxon>
        <taxon>Bacillota</taxon>
        <taxon>Negativicutes</taxon>
        <taxon>Veillonellales</taxon>
        <taxon>Veillonellaceae</taxon>
        <taxon>Megasphaera</taxon>
    </lineage>
</organism>
<reference evidence="3 5" key="3">
    <citation type="submission" date="2011-04" db="EMBL/GenBank/DDBJ databases">
        <authorList>
            <person name="Harkins D.M."/>
            <person name="Madupu R."/>
            <person name="Durkin A.S."/>
            <person name="Torralba M."/>
            <person name="Methe B."/>
            <person name="Sutton G.G."/>
            <person name="Nelson K.E."/>
        </authorList>
    </citation>
    <scope>NUCLEOTIDE SEQUENCE [LARGE SCALE GENOMIC DNA]</scope>
    <source>
        <strain evidence="3 5">UPII 199-6</strain>
    </source>
</reference>
<evidence type="ECO:0000256" key="1">
    <source>
        <dbReference type="SAM" id="MobiDB-lite"/>
    </source>
</evidence>
<feature type="region of interest" description="Disordered" evidence="1">
    <location>
        <begin position="1"/>
        <end position="37"/>
    </location>
</feature>
<sequence>MGLTEADFRGAHDTYRRPSGDCPTGAEFFLAGKEERV</sequence>
<dbReference type="Proteomes" id="UP000004018">
    <property type="component" value="Unassembled WGS sequence"/>
</dbReference>
<dbReference type="STRING" id="699218.HMPREF0889_1284"/>
<feature type="compositionally biased region" description="Basic and acidic residues" evidence="1">
    <location>
        <begin position="1"/>
        <end position="19"/>
    </location>
</feature>
<reference evidence="2" key="2">
    <citation type="submission" date="2009-12" db="EMBL/GenBank/DDBJ databases">
        <authorList>
            <person name="Madupu R."/>
            <person name="Durkin A.S."/>
            <person name="Torralba M."/>
            <person name="Methe B."/>
            <person name="Sutton G.G."/>
            <person name="Strausberg R.L."/>
            <person name="Nelson K.E."/>
        </authorList>
    </citation>
    <scope>NUCLEOTIDE SEQUENCE</scope>
    <source>
        <strain evidence="2">28L</strain>
    </source>
</reference>
<evidence type="ECO:0000313" key="5">
    <source>
        <dbReference type="Proteomes" id="UP000004018"/>
    </source>
</evidence>
<keyword evidence="5" id="KW-1185">Reference proteome</keyword>
<protein>
    <submittedName>
        <fullName evidence="2">Uncharacterized protein</fullName>
    </submittedName>
</protein>
<accession>D3LWD9</accession>
<dbReference type="EMBL" id="AFIJ01000008">
    <property type="protein sequence ID" value="EGL41878.1"/>
    <property type="molecule type" value="Genomic_DNA"/>
</dbReference>
<comment type="caution">
    <text evidence="2">The sequence shown here is derived from an EMBL/GenBank/DDBJ whole genome shotgun (WGS) entry which is preliminary data.</text>
</comment>
<dbReference type="EMBL" id="ADGP01000023">
    <property type="protein sequence ID" value="EFD93606.1"/>
    <property type="molecule type" value="Genomic_DNA"/>
</dbReference>
<proteinExistence type="predicted"/>
<evidence type="ECO:0000313" key="4">
    <source>
        <dbReference type="Proteomes" id="UP000003242"/>
    </source>
</evidence>
<gene>
    <name evidence="2" type="ORF">HMPREF0889_1284</name>
    <name evidence="3" type="ORF">HMPREF1039_0127</name>
</gene>